<evidence type="ECO:0000313" key="1">
    <source>
        <dbReference type="EMBL" id="ALI55341.1"/>
    </source>
</evidence>
<dbReference type="EMBL" id="CP012023">
    <property type="protein sequence ID" value="ALI55341.1"/>
    <property type="molecule type" value="Genomic_DNA"/>
</dbReference>
<protein>
    <submittedName>
        <fullName evidence="1">Uncharacterized protein</fullName>
    </submittedName>
</protein>
<dbReference type="KEGG" id="cmar:IMCC12053_1394"/>
<sequence>MSGQSNTDGMIALNFNMQKARQIGGPLCYLASAQMPRD</sequence>
<dbReference type="AlphaFoldDB" id="A0A0N7HII8"/>
<evidence type="ECO:0000313" key="2">
    <source>
        <dbReference type="Proteomes" id="UP000064920"/>
    </source>
</evidence>
<keyword evidence="2" id="KW-1185">Reference proteome</keyword>
<reference evidence="1 2" key="1">
    <citation type="submission" date="2015-05" db="EMBL/GenBank/DDBJ databases">
        <authorList>
            <person name="Wang D.B."/>
            <person name="Wang M."/>
        </authorList>
    </citation>
    <scope>NUCLEOTIDE SEQUENCE [LARGE SCALE GENOMIC DNA]</scope>
    <source>
        <strain evidence="1 2">IMCC 12053</strain>
    </source>
</reference>
<organism evidence="1 2">
    <name type="scientific">Celeribacter marinus</name>
    <dbReference type="NCBI Taxonomy" id="1397108"/>
    <lineage>
        <taxon>Bacteria</taxon>
        <taxon>Pseudomonadati</taxon>
        <taxon>Pseudomonadota</taxon>
        <taxon>Alphaproteobacteria</taxon>
        <taxon>Rhodobacterales</taxon>
        <taxon>Roseobacteraceae</taxon>
        <taxon>Celeribacter</taxon>
    </lineage>
</organism>
<proteinExistence type="predicted"/>
<dbReference type="Proteomes" id="UP000064920">
    <property type="component" value="Chromosome"/>
</dbReference>
<gene>
    <name evidence="1" type="ORF">IMCC12053_1394</name>
</gene>
<accession>A0A0N7HII8</accession>
<name>A0A0N7HII8_9RHOB</name>